<comment type="similarity">
    <text evidence="3">Belongs to the WD repeat SEC13 family.</text>
</comment>
<evidence type="ECO:0000256" key="4">
    <source>
        <dbReference type="ARBA" id="ARBA00022448"/>
    </source>
</evidence>
<dbReference type="GO" id="GO:0031080">
    <property type="term" value="C:nuclear pore outer ring"/>
    <property type="evidence" value="ECO:0007669"/>
    <property type="project" value="TreeGrafter"/>
</dbReference>
<evidence type="ECO:0000256" key="11">
    <source>
        <dbReference type="ARBA" id="ARBA00023242"/>
    </source>
</evidence>
<dbReference type="Pfam" id="PF00400">
    <property type="entry name" value="WD40"/>
    <property type="match status" value="4"/>
</dbReference>
<dbReference type="SMART" id="SM00320">
    <property type="entry name" value="WD40"/>
    <property type="match status" value="5"/>
</dbReference>
<dbReference type="InterPro" id="IPR020472">
    <property type="entry name" value="WD40_PAC1"/>
</dbReference>
<name>A0A8B8A4R3_ACAPL</name>
<protein>
    <submittedName>
        <fullName evidence="16">Nucleoporin SEH1-like</fullName>
    </submittedName>
</protein>
<evidence type="ECO:0000256" key="3">
    <source>
        <dbReference type="ARBA" id="ARBA00010102"/>
    </source>
</evidence>
<dbReference type="InterPro" id="IPR001680">
    <property type="entry name" value="WD40_rpt"/>
</dbReference>
<dbReference type="GO" id="GO:0005764">
    <property type="term" value="C:lysosome"/>
    <property type="evidence" value="ECO:0007669"/>
    <property type="project" value="UniProtKB-SubCell"/>
</dbReference>
<keyword evidence="11" id="KW-0539">Nucleus</keyword>
<dbReference type="InterPro" id="IPR037363">
    <property type="entry name" value="Sec13/Seh1_fam"/>
</dbReference>
<keyword evidence="7" id="KW-0677">Repeat</keyword>
<evidence type="ECO:0000256" key="5">
    <source>
        <dbReference type="ARBA" id="ARBA00022574"/>
    </source>
</evidence>
<feature type="repeat" description="WD" evidence="13">
    <location>
        <begin position="44"/>
        <end position="77"/>
    </location>
</feature>
<dbReference type="AlphaFoldDB" id="A0A8B8A4R3"/>
<reference evidence="16" key="1">
    <citation type="submission" date="2025-08" db="UniProtKB">
        <authorList>
            <consortium name="RefSeq"/>
        </authorList>
    </citation>
    <scope>IDENTIFICATION</scope>
</reference>
<feature type="compositionally biased region" description="Polar residues" evidence="14">
    <location>
        <begin position="419"/>
        <end position="432"/>
    </location>
</feature>
<dbReference type="GO" id="GO:1904263">
    <property type="term" value="P:positive regulation of TORC1 signaling"/>
    <property type="evidence" value="ECO:0007669"/>
    <property type="project" value="TreeGrafter"/>
</dbReference>
<dbReference type="CTD" id="81929"/>
<feature type="region of interest" description="Disordered" evidence="14">
    <location>
        <begin position="360"/>
        <end position="450"/>
    </location>
</feature>
<evidence type="ECO:0000256" key="10">
    <source>
        <dbReference type="ARBA" id="ARBA00023228"/>
    </source>
</evidence>
<dbReference type="OrthoDB" id="364224at2759"/>
<keyword evidence="15" id="KW-1185">Reference proteome</keyword>
<evidence type="ECO:0000256" key="2">
    <source>
        <dbReference type="ARBA" id="ARBA00004371"/>
    </source>
</evidence>
<dbReference type="InterPro" id="IPR015943">
    <property type="entry name" value="WD40/YVTN_repeat-like_dom_sf"/>
</dbReference>
<dbReference type="PANTHER" id="PTHR11024">
    <property type="entry name" value="NUCLEAR PORE COMPLEX PROTEIN SEC13 / SEH1 FAMILY MEMBER"/>
    <property type="match status" value="1"/>
</dbReference>
<dbReference type="PROSITE" id="PS50294">
    <property type="entry name" value="WD_REPEATS_REGION"/>
    <property type="match status" value="2"/>
</dbReference>
<keyword evidence="8" id="KW-0498">Mitosis</keyword>
<dbReference type="SUPFAM" id="SSF50978">
    <property type="entry name" value="WD40 repeat-like"/>
    <property type="match status" value="1"/>
</dbReference>
<keyword evidence="5 13" id="KW-0853">WD repeat</keyword>
<dbReference type="PANTHER" id="PTHR11024:SF3">
    <property type="entry name" value="NUCLEOPORIN SEH1"/>
    <property type="match status" value="1"/>
</dbReference>
<dbReference type="OMA" id="EWECTAR"/>
<dbReference type="RefSeq" id="XP_022110921.1">
    <property type="nucleotide sequence ID" value="XM_022255229.1"/>
</dbReference>
<evidence type="ECO:0000256" key="7">
    <source>
        <dbReference type="ARBA" id="ARBA00022737"/>
    </source>
</evidence>
<proteinExistence type="inferred from homology"/>
<organism evidence="15 16">
    <name type="scientific">Acanthaster planci</name>
    <name type="common">Crown-of-thorns starfish</name>
    <dbReference type="NCBI Taxonomy" id="133434"/>
    <lineage>
        <taxon>Eukaryota</taxon>
        <taxon>Metazoa</taxon>
        <taxon>Echinodermata</taxon>
        <taxon>Eleutherozoa</taxon>
        <taxon>Asterozoa</taxon>
        <taxon>Asteroidea</taxon>
        <taxon>Valvatacea</taxon>
        <taxon>Valvatida</taxon>
        <taxon>Acanthasteridae</taxon>
        <taxon>Acanthaster</taxon>
    </lineage>
</organism>
<evidence type="ECO:0000256" key="9">
    <source>
        <dbReference type="ARBA" id="ARBA00022927"/>
    </source>
</evidence>
<keyword evidence="4" id="KW-0813">Transport</keyword>
<keyword evidence="10" id="KW-0458">Lysosome</keyword>
<evidence type="ECO:0000256" key="13">
    <source>
        <dbReference type="PROSITE-ProRule" id="PRU00221"/>
    </source>
</evidence>
<evidence type="ECO:0000256" key="8">
    <source>
        <dbReference type="ARBA" id="ARBA00022776"/>
    </source>
</evidence>
<dbReference type="GO" id="GO:0051301">
    <property type="term" value="P:cell division"/>
    <property type="evidence" value="ECO:0007669"/>
    <property type="project" value="UniProtKB-KW"/>
</dbReference>
<keyword evidence="12" id="KW-0131">Cell cycle</keyword>
<feature type="compositionally biased region" description="Polar residues" evidence="14">
    <location>
        <begin position="385"/>
        <end position="409"/>
    </location>
</feature>
<dbReference type="Proteomes" id="UP000694845">
    <property type="component" value="Unplaced"/>
</dbReference>
<dbReference type="FunFam" id="2.130.10.10:FF:000063">
    <property type="entry name" value="SEH1 like nucleoporin"/>
    <property type="match status" value="1"/>
</dbReference>
<dbReference type="GO" id="GO:0035859">
    <property type="term" value="C:Seh1-associated complex"/>
    <property type="evidence" value="ECO:0007669"/>
    <property type="project" value="TreeGrafter"/>
</dbReference>
<evidence type="ECO:0000256" key="6">
    <source>
        <dbReference type="ARBA" id="ARBA00022618"/>
    </source>
</evidence>
<evidence type="ECO:0000256" key="12">
    <source>
        <dbReference type="ARBA" id="ARBA00023306"/>
    </source>
</evidence>
<dbReference type="GO" id="GO:0005198">
    <property type="term" value="F:structural molecule activity"/>
    <property type="evidence" value="ECO:0007669"/>
    <property type="project" value="InterPro"/>
</dbReference>
<evidence type="ECO:0000256" key="14">
    <source>
        <dbReference type="SAM" id="MobiDB-lite"/>
    </source>
</evidence>
<keyword evidence="9" id="KW-0653">Protein transport</keyword>
<evidence type="ECO:0000256" key="1">
    <source>
        <dbReference type="ARBA" id="ARBA00004259"/>
    </source>
</evidence>
<dbReference type="InterPro" id="IPR036322">
    <property type="entry name" value="WD40_repeat_dom_sf"/>
</dbReference>
<dbReference type="GO" id="GO:0034198">
    <property type="term" value="P:cellular response to amino acid starvation"/>
    <property type="evidence" value="ECO:0007669"/>
    <property type="project" value="TreeGrafter"/>
</dbReference>
<sequence length="450" mass="50509">MELAPNTKSGLDWSAQFFAADVRLSKLQSSFQRPWRCLSPKSIAAKHKDLIHDVAFDFYGRRIATCSTDQSVQVWDLGEDGEWHCTSAWKHHSGSVWRVTWAHPEFGQVLASCSFDRTAVVWEEIVGESNPNEKGQSHWIKRAALVDSRTSVTDVKFSPRHLGLQLATCSADGVVRFYEASDVTNLATWSAQEEIQTKLNCSCLSWNPSRVHPPMIAVGSDDSSPSSGGKVQIYEYKENERKKKWHKTDTLMSITEAVHDLAFAPNLGRSYHVIAVATKDVRILTLKPLRRDGTTMGSIGLDIKQPAQLDHNNQQVWRVSWNVTGTILASSSDDGHVRLWKANYLDNWKCFQELKGDGTAVPMSMPNFNREQQQQQQQQHQQQQAASSTRQNPANQETMFDSRIGSTLTAGGRKEPTVSRRQTAPNPLSSNGYEIPRTSPGLHQKYYGTP</sequence>
<dbReference type="KEGG" id="aplc:110990308"/>
<gene>
    <name evidence="16" type="primary">LOC110990308</name>
</gene>
<dbReference type="InterPro" id="IPR019775">
    <property type="entry name" value="WD40_repeat_CS"/>
</dbReference>
<feature type="compositionally biased region" description="Low complexity" evidence="14">
    <location>
        <begin position="372"/>
        <end position="384"/>
    </location>
</feature>
<evidence type="ECO:0000313" key="16">
    <source>
        <dbReference type="RefSeq" id="XP_022110921.1"/>
    </source>
</evidence>
<keyword evidence="6" id="KW-0132">Cell division</keyword>
<dbReference type="GO" id="GO:0015031">
    <property type="term" value="P:protein transport"/>
    <property type="evidence" value="ECO:0007669"/>
    <property type="project" value="UniProtKB-KW"/>
</dbReference>
<dbReference type="Gene3D" id="2.130.10.10">
    <property type="entry name" value="YVTN repeat-like/Quinoprotein amine dehydrogenase"/>
    <property type="match status" value="1"/>
</dbReference>
<dbReference type="PROSITE" id="PS50082">
    <property type="entry name" value="WD_REPEATS_2"/>
    <property type="match status" value="2"/>
</dbReference>
<dbReference type="GeneID" id="110990308"/>
<dbReference type="PROSITE" id="PS00678">
    <property type="entry name" value="WD_REPEATS_1"/>
    <property type="match status" value="1"/>
</dbReference>
<dbReference type="PRINTS" id="PR00320">
    <property type="entry name" value="GPROTEINBRPT"/>
</dbReference>
<feature type="repeat" description="WD" evidence="13">
    <location>
        <begin position="309"/>
        <end position="341"/>
    </location>
</feature>
<comment type="subcellular location">
    <subcellularLocation>
        <location evidence="2">Lysosome</location>
    </subcellularLocation>
    <subcellularLocation>
        <location evidence="1">Nucleus envelope</location>
    </subcellularLocation>
</comment>
<evidence type="ECO:0000313" key="15">
    <source>
        <dbReference type="Proteomes" id="UP000694845"/>
    </source>
</evidence>
<accession>A0A8B8A4R3</accession>